<feature type="transmembrane region" description="Helical" evidence="1">
    <location>
        <begin position="5"/>
        <end position="22"/>
    </location>
</feature>
<sequence length="61" mass="6827">MKSLIGPIVVILAIFFGILFLLGSQFGAIEITVWFAALVAALTFTVRRQRRVARREQNIHG</sequence>
<keyword evidence="1" id="KW-0812">Transmembrane</keyword>
<evidence type="ECO:0000313" key="3">
    <source>
        <dbReference type="EMBL" id="GDY73762.1"/>
    </source>
</evidence>
<dbReference type="AlphaFoldDB" id="A0A4D4M2J4"/>
<proteinExistence type="predicted"/>
<feature type="transmembrane region" description="Helical" evidence="1">
    <location>
        <begin position="28"/>
        <end position="46"/>
    </location>
</feature>
<dbReference type="RefSeq" id="WP_037645548.1">
    <property type="nucleotide sequence ID" value="NZ_BAABTN010000012.1"/>
</dbReference>
<accession>A0A4D4M2J4</accession>
<gene>
    <name evidence="2" type="ORF">SAV14893_054120</name>
    <name evidence="3" type="ORF">SAV31267_032470</name>
</gene>
<evidence type="ECO:0000313" key="4">
    <source>
        <dbReference type="Proteomes" id="UP000299211"/>
    </source>
</evidence>
<reference evidence="2 5" key="2">
    <citation type="submission" date="2019-04" db="EMBL/GenBank/DDBJ databases">
        <title>Draft genome sequences of Streptomyces avermitilis NBRC 14893.</title>
        <authorList>
            <person name="Komaki H."/>
            <person name="Tamura T."/>
            <person name="Hosoyama A."/>
        </authorList>
    </citation>
    <scope>NUCLEOTIDE SEQUENCE [LARGE SCALE GENOMIC DNA]</scope>
    <source>
        <strain evidence="2 5">NBRC 14893</strain>
    </source>
</reference>
<dbReference type="EMBL" id="BJHY01000001">
    <property type="protein sequence ID" value="GDY73762.1"/>
    <property type="molecule type" value="Genomic_DNA"/>
</dbReference>
<name>A0A4D4M2J4_STRAX</name>
<dbReference type="Proteomes" id="UP000299211">
    <property type="component" value="Unassembled WGS sequence"/>
</dbReference>
<dbReference type="GeneID" id="41542898"/>
<organism evidence="2 5">
    <name type="scientific">Streptomyces avermitilis</name>
    <dbReference type="NCBI Taxonomy" id="33903"/>
    <lineage>
        <taxon>Bacteria</taxon>
        <taxon>Bacillati</taxon>
        <taxon>Actinomycetota</taxon>
        <taxon>Actinomycetes</taxon>
        <taxon>Kitasatosporales</taxon>
        <taxon>Streptomycetaceae</taxon>
        <taxon>Streptomyces</taxon>
    </lineage>
</organism>
<dbReference type="Proteomes" id="UP000302139">
    <property type="component" value="Unassembled WGS sequence"/>
</dbReference>
<dbReference type="STRING" id="33903.AQJ43_14960"/>
<protein>
    <submittedName>
        <fullName evidence="2">Uncharacterized protein</fullName>
    </submittedName>
</protein>
<dbReference type="EMBL" id="BJHX01000001">
    <property type="protein sequence ID" value="GDY66019.1"/>
    <property type="molecule type" value="Genomic_DNA"/>
</dbReference>
<evidence type="ECO:0000256" key="1">
    <source>
        <dbReference type="SAM" id="Phobius"/>
    </source>
</evidence>
<comment type="caution">
    <text evidence="2">The sequence shown here is derived from an EMBL/GenBank/DDBJ whole genome shotgun (WGS) entry which is preliminary data.</text>
</comment>
<reference evidence="3 4" key="1">
    <citation type="submission" date="2019-04" db="EMBL/GenBank/DDBJ databases">
        <title>Draft genome sequences of Streptomyces avermitilis ATCC 31267.</title>
        <authorList>
            <person name="Komaki H."/>
            <person name="Tamura T."/>
            <person name="Hosoyama A."/>
        </authorList>
    </citation>
    <scope>NUCLEOTIDE SEQUENCE [LARGE SCALE GENOMIC DNA]</scope>
    <source>
        <strain evidence="3 4">ATCC 31267</strain>
    </source>
</reference>
<evidence type="ECO:0000313" key="5">
    <source>
        <dbReference type="Proteomes" id="UP000302139"/>
    </source>
</evidence>
<evidence type="ECO:0000313" key="2">
    <source>
        <dbReference type="EMBL" id="GDY66019.1"/>
    </source>
</evidence>
<keyword evidence="1" id="KW-1133">Transmembrane helix</keyword>
<keyword evidence="1" id="KW-0472">Membrane</keyword>